<proteinExistence type="inferred from homology"/>
<comment type="catalytic activity">
    <reaction evidence="15">
        <text>an organic molecule + reduced [NADPH--hemoprotein reductase] + O2 = an alcohol + oxidized [NADPH--hemoprotein reductase] + H2O + H(+)</text>
        <dbReference type="Rhea" id="RHEA:17149"/>
        <dbReference type="Rhea" id="RHEA-COMP:11964"/>
        <dbReference type="Rhea" id="RHEA-COMP:11965"/>
        <dbReference type="ChEBI" id="CHEBI:15377"/>
        <dbReference type="ChEBI" id="CHEBI:15378"/>
        <dbReference type="ChEBI" id="CHEBI:15379"/>
        <dbReference type="ChEBI" id="CHEBI:30879"/>
        <dbReference type="ChEBI" id="CHEBI:57618"/>
        <dbReference type="ChEBI" id="CHEBI:58210"/>
        <dbReference type="ChEBI" id="CHEBI:142491"/>
        <dbReference type="EC" id="1.14.14.1"/>
    </reaction>
</comment>
<dbReference type="FunFam" id="1.10.630.10:FF:000182">
    <property type="entry name" value="Cytochrome P450 3A4"/>
    <property type="match status" value="1"/>
</dbReference>
<protein>
    <recommendedName>
        <fullName evidence="6">unspecific monooxygenase</fullName>
        <ecNumber evidence="6">1.14.14.1</ecNumber>
    </recommendedName>
</protein>
<dbReference type="Pfam" id="PF00067">
    <property type="entry name" value="p450"/>
    <property type="match status" value="1"/>
</dbReference>
<dbReference type="InterPro" id="IPR036396">
    <property type="entry name" value="Cyt_P450_sf"/>
</dbReference>
<dbReference type="GO" id="GO:0020037">
    <property type="term" value="F:heme binding"/>
    <property type="evidence" value="ECO:0007669"/>
    <property type="project" value="InterPro"/>
</dbReference>
<dbReference type="GO" id="GO:0005506">
    <property type="term" value="F:iron ion binding"/>
    <property type="evidence" value="ECO:0007669"/>
    <property type="project" value="InterPro"/>
</dbReference>
<evidence type="ECO:0000256" key="9">
    <source>
        <dbReference type="ARBA" id="ARBA00022824"/>
    </source>
</evidence>
<keyword evidence="7 16" id="KW-0349">Heme</keyword>
<evidence type="ECO:0000256" key="6">
    <source>
        <dbReference type="ARBA" id="ARBA00012109"/>
    </source>
</evidence>
<dbReference type="PANTHER" id="PTHR24292">
    <property type="entry name" value="CYTOCHROME P450"/>
    <property type="match status" value="1"/>
</dbReference>
<keyword evidence="12 16" id="KW-0408">Iron</keyword>
<dbReference type="CDD" id="cd11056">
    <property type="entry name" value="CYP6-like"/>
    <property type="match status" value="1"/>
</dbReference>
<dbReference type="EMBL" id="JARGEI010000003">
    <property type="protein sequence ID" value="KAJ8733635.1"/>
    <property type="molecule type" value="Genomic_DNA"/>
</dbReference>
<dbReference type="PANTHER" id="PTHR24292:SF54">
    <property type="entry name" value="CYP9F3-RELATED"/>
    <property type="match status" value="1"/>
</dbReference>
<organism evidence="18 19">
    <name type="scientific">Mythimna separata</name>
    <name type="common">Oriental armyworm</name>
    <name type="synonym">Pseudaletia separata</name>
    <dbReference type="NCBI Taxonomy" id="271217"/>
    <lineage>
        <taxon>Eukaryota</taxon>
        <taxon>Metazoa</taxon>
        <taxon>Ecdysozoa</taxon>
        <taxon>Arthropoda</taxon>
        <taxon>Hexapoda</taxon>
        <taxon>Insecta</taxon>
        <taxon>Pterygota</taxon>
        <taxon>Neoptera</taxon>
        <taxon>Endopterygota</taxon>
        <taxon>Lepidoptera</taxon>
        <taxon>Glossata</taxon>
        <taxon>Ditrysia</taxon>
        <taxon>Noctuoidea</taxon>
        <taxon>Noctuidae</taxon>
        <taxon>Noctuinae</taxon>
        <taxon>Hadenini</taxon>
        <taxon>Mythimna</taxon>
    </lineage>
</organism>
<comment type="cofactor">
    <cofactor evidence="1 16">
        <name>heme</name>
        <dbReference type="ChEBI" id="CHEBI:30413"/>
    </cofactor>
</comment>
<evidence type="ECO:0000256" key="1">
    <source>
        <dbReference type="ARBA" id="ARBA00001971"/>
    </source>
</evidence>
<keyword evidence="10" id="KW-0492">Microsome</keyword>
<evidence type="ECO:0000256" key="2">
    <source>
        <dbReference type="ARBA" id="ARBA00003690"/>
    </source>
</evidence>
<dbReference type="InterPro" id="IPR017972">
    <property type="entry name" value="Cyt_P450_CS"/>
</dbReference>
<dbReference type="InterPro" id="IPR001128">
    <property type="entry name" value="Cyt_P450"/>
</dbReference>
<keyword evidence="19" id="KW-1185">Reference proteome</keyword>
<evidence type="ECO:0000256" key="17">
    <source>
        <dbReference type="RuleBase" id="RU000461"/>
    </source>
</evidence>
<dbReference type="Proteomes" id="UP001231518">
    <property type="component" value="Chromosome 5"/>
</dbReference>
<evidence type="ECO:0000313" key="18">
    <source>
        <dbReference type="EMBL" id="KAJ8733635.1"/>
    </source>
</evidence>
<keyword evidence="8 16" id="KW-0479">Metal-binding</keyword>
<dbReference type="SUPFAM" id="SSF48264">
    <property type="entry name" value="Cytochrome P450"/>
    <property type="match status" value="1"/>
</dbReference>
<evidence type="ECO:0000256" key="13">
    <source>
        <dbReference type="ARBA" id="ARBA00023033"/>
    </source>
</evidence>
<keyword evidence="14" id="KW-0472">Membrane</keyword>
<dbReference type="Gene3D" id="1.10.630.10">
    <property type="entry name" value="Cytochrome P450"/>
    <property type="match status" value="1"/>
</dbReference>
<evidence type="ECO:0000256" key="8">
    <source>
        <dbReference type="ARBA" id="ARBA00022723"/>
    </source>
</evidence>
<comment type="caution">
    <text evidence="18">The sequence shown here is derived from an EMBL/GenBank/DDBJ whole genome shotgun (WGS) entry which is preliminary data.</text>
</comment>
<accession>A0AAD7YZB3</accession>
<evidence type="ECO:0000313" key="19">
    <source>
        <dbReference type="Proteomes" id="UP001231518"/>
    </source>
</evidence>
<evidence type="ECO:0000256" key="12">
    <source>
        <dbReference type="ARBA" id="ARBA00023004"/>
    </source>
</evidence>
<dbReference type="PRINTS" id="PR00385">
    <property type="entry name" value="P450"/>
</dbReference>
<dbReference type="PRINTS" id="PR00465">
    <property type="entry name" value="EP450IV"/>
</dbReference>
<gene>
    <name evidence="18" type="ORF">PYW07_014186</name>
</gene>
<evidence type="ECO:0000256" key="16">
    <source>
        <dbReference type="PIRSR" id="PIRSR602403-1"/>
    </source>
</evidence>
<evidence type="ECO:0000256" key="4">
    <source>
        <dbReference type="ARBA" id="ARBA00004406"/>
    </source>
</evidence>
<keyword evidence="11 17" id="KW-0560">Oxidoreductase</keyword>
<keyword evidence="9" id="KW-0256">Endoplasmic reticulum</keyword>
<dbReference type="AlphaFoldDB" id="A0AAD7YZB3"/>
<dbReference type="EC" id="1.14.14.1" evidence="6"/>
<evidence type="ECO:0000256" key="3">
    <source>
        <dbReference type="ARBA" id="ARBA00004174"/>
    </source>
</evidence>
<feature type="binding site" description="axial binding residue" evidence="16">
    <location>
        <position position="437"/>
    </location>
    <ligand>
        <name>heme</name>
        <dbReference type="ChEBI" id="CHEBI:30413"/>
    </ligand>
    <ligandPart>
        <name>Fe</name>
        <dbReference type="ChEBI" id="CHEBI:18248"/>
    </ligandPart>
</feature>
<dbReference type="InterPro" id="IPR050476">
    <property type="entry name" value="Insect_CytP450_Detox"/>
</dbReference>
<comment type="similarity">
    <text evidence="5 17">Belongs to the cytochrome P450 family.</text>
</comment>
<evidence type="ECO:0000256" key="5">
    <source>
        <dbReference type="ARBA" id="ARBA00010617"/>
    </source>
</evidence>
<evidence type="ECO:0000256" key="14">
    <source>
        <dbReference type="ARBA" id="ARBA00023136"/>
    </source>
</evidence>
<comment type="function">
    <text evidence="2">May be involved in the metabolism of insect hormones and in the breakdown of synthetic insecticides.</text>
</comment>
<dbReference type="PROSITE" id="PS00086">
    <property type="entry name" value="CYTOCHROME_P450"/>
    <property type="match status" value="1"/>
</dbReference>
<sequence>MLFIILLITTVLCIAVFYFKKTNRNYWKKQNVVQVGDLMIKFMFSKESIPIMVKKIYNDYDEPYIGMTQGTIPTLVLKQPEDIKAVLAGDFQSFHSRGIIANPNDLLADNLLFMNDFQRWKIIRQKLSPVFTSAKLKSMFYILEQCSRDFVVYLEDNLHKQEKPFNALYTYTTSSIGAAVFGIDTQTKNTMESPFLEMAWKTLEPSIKQNIIITVSNVFPSLYKMLQLKVFGEYEDFFVGAVKKVLAERRQETTKRHDFIDICLELQKQGMMQDSTTGYELEPTDEVLAAQAFFFFIAGADTSASTMHYTLLELSNNPKILKKLHEEIDSVVESGAKEITYSDIEKMQYLDKVLNEAMRKYPPIGVIQRLCSKDTYLPSGVKIEKDNIVMVPVFALHRDEKYFSSPDVFDPERFSSENISNINNYVYLPFGEGNRICIGNRFARLQVKVGLASLLRRFTLVEQYNVTPTFEPSPFGLRSPDVRYEWKLRDI</sequence>
<dbReference type="GO" id="GO:0016712">
    <property type="term" value="F:oxidoreductase activity, acting on paired donors, with incorporation or reduction of molecular oxygen, reduced flavin or flavoprotein as one donor, and incorporation of one atom of oxygen"/>
    <property type="evidence" value="ECO:0007669"/>
    <property type="project" value="UniProtKB-EC"/>
</dbReference>
<name>A0AAD7YZB3_MYTSE</name>
<dbReference type="GO" id="GO:0005789">
    <property type="term" value="C:endoplasmic reticulum membrane"/>
    <property type="evidence" value="ECO:0007669"/>
    <property type="project" value="UniProtKB-SubCell"/>
</dbReference>
<reference evidence="18" key="1">
    <citation type="submission" date="2023-03" db="EMBL/GenBank/DDBJ databases">
        <title>Chromosome-level genomes of two armyworms, Mythimna separata and Mythimna loreyi, provide insights into the biosynthesis and reception of sex pheromones.</title>
        <authorList>
            <person name="Zhao H."/>
        </authorList>
    </citation>
    <scope>NUCLEOTIDE SEQUENCE</scope>
    <source>
        <strain evidence="18">BeijingLab</strain>
        <tissue evidence="18">Pupa</tissue>
    </source>
</reference>
<dbReference type="InterPro" id="IPR002403">
    <property type="entry name" value="Cyt_P450_E_grp-IV"/>
</dbReference>
<evidence type="ECO:0000256" key="10">
    <source>
        <dbReference type="ARBA" id="ARBA00022848"/>
    </source>
</evidence>
<evidence type="ECO:0000256" key="11">
    <source>
        <dbReference type="ARBA" id="ARBA00023002"/>
    </source>
</evidence>
<evidence type="ECO:0000256" key="7">
    <source>
        <dbReference type="ARBA" id="ARBA00022617"/>
    </source>
</evidence>
<keyword evidence="13 17" id="KW-0503">Monooxygenase</keyword>
<comment type="subcellular location">
    <subcellularLocation>
        <location evidence="4">Endoplasmic reticulum membrane</location>
        <topology evidence="4">Peripheral membrane protein</topology>
    </subcellularLocation>
    <subcellularLocation>
        <location evidence="3">Microsome membrane</location>
        <topology evidence="3">Peripheral membrane protein</topology>
    </subcellularLocation>
</comment>
<evidence type="ECO:0000256" key="15">
    <source>
        <dbReference type="ARBA" id="ARBA00047827"/>
    </source>
</evidence>